<dbReference type="Pfam" id="PF21012">
    <property type="entry name" value="DUF6850"/>
    <property type="match status" value="1"/>
</dbReference>
<feature type="chain" id="PRO_5003027091" description="DUF6850 domain-containing protein" evidence="1">
    <location>
        <begin position="24"/>
        <end position="520"/>
    </location>
</feature>
<gene>
    <name evidence="3" type="ORF">HMPREF0971_01960</name>
</gene>
<name>D1QSK1_9BACT</name>
<evidence type="ECO:0000313" key="3">
    <source>
        <dbReference type="EMBL" id="EFB31682.1"/>
    </source>
</evidence>
<accession>D1QSK1</accession>
<dbReference type="STRING" id="649760.HMPREF0971_01960"/>
<sequence length="520" mass="59782">MNTMNKNLLLSLILTAFPCAIQAQNHLMNHGIYQHLDNQLLWHNTDNAAGLGIDSTQNRGFAGFSYTYTGGKFHRVQEGTSTNNLQFKTETYQKLSKQFYGYGSFEFNNGRTKDRAWADVMRPYNGNPYFAGSAIAGHYDHQNINLTAAIGTSQLGKWNFGARLDYALGDLSRLRDPRSRAQMLDYQLTPSAIYHVGKHAIGLAAWYHRRKEKIDGLTTVQQDATLKYYLMTGMENANGSVGGYNNYQREWVNHNFGAELSWGYTQSEKGSKTLNIISLQRGSESVLGQYKYRPGHYYNYIYAIKSQTLIPSNSVTHRIDFKAQYEEGYADEYRQQLVITNDPTTGLNSYKYENQLTFNKRYQVKVLDLSLHYRISENTVPLDWFYMGAMIDYKAVSNKYLLYTSELQYGRLHPALEVGGKVGRISVNMNGGYSFSMRNKLALNNSETDYAKQVLQPDMKYYELNYFFGHFDITYDLPLKIKQTKTNCYAKGWCDLLETKKWQGEKLHKYQVGISMGVMY</sequence>
<organism evidence="3 4">
    <name type="scientific">Segatella oris F0302</name>
    <dbReference type="NCBI Taxonomy" id="649760"/>
    <lineage>
        <taxon>Bacteria</taxon>
        <taxon>Pseudomonadati</taxon>
        <taxon>Bacteroidota</taxon>
        <taxon>Bacteroidia</taxon>
        <taxon>Bacteroidales</taxon>
        <taxon>Prevotellaceae</taxon>
        <taxon>Segatella</taxon>
    </lineage>
</organism>
<comment type="caution">
    <text evidence="3">The sequence shown here is derived from an EMBL/GenBank/DDBJ whole genome shotgun (WGS) entry which is preliminary data.</text>
</comment>
<dbReference type="AlphaFoldDB" id="D1QSK1"/>
<dbReference type="InterPro" id="IPR049236">
    <property type="entry name" value="DUF6850"/>
</dbReference>
<feature type="signal peptide" evidence="1">
    <location>
        <begin position="1"/>
        <end position="23"/>
    </location>
</feature>
<feature type="domain" description="DUF6850" evidence="2">
    <location>
        <begin position="48"/>
        <end position="518"/>
    </location>
</feature>
<dbReference type="EMBL" id="ACUZ02000034">
    <property type="protein sequence ID" value="EFB31682.1"/>
    <property type="molecule type" value="Genomic_DNA"/>
</dbReference>
<evidence type="ECO:0000259" key="2">
    <source>
        <dbReference type="Pfam" id="PF21012"/>
    </source>
</evidence>
<dbReference type="HOGENOM" id="CLU_524643_0_0_10"/>
<keyword evidence="1" id="KW-0732">Signal</keyword>
<proteinExistence type="predicted"/>
<dbReference type="Proteomes" id="UP000004079">
    <property type="component" value="Unassembled WGS sequence"/>
</dbReference>
<evidence type="ECO:0000256" key="1">
    <source>
        <dbReference type="SAM" id="SignalP"/>
    </source>
</evidence>
<reference evidence="3 4" key="1">
    <citation type="submission" date="2009-11" db="EMBL/GenBank/DDBJ databases">
        <authorList>
            <person name="Weinstock G."/>
            <person name="Sodergren E."/>
            <person name="Clifton S."/>
            <person name="Fulton L."/>
            <person name="Fulton B."/>
            <person name="Courtney L."/>
            <person name="Fronick C."/>
            <person name="Harrison M."/>
            <person name="Strong C."/>
            <person name="Farmer C."/>
            <person name="Delahaunty K."/>
            <person name="Markovic C."/>
            <person name="Hall O."/>
            <person name="Minx P."/>
            <person name="Tomlinson C."/>
            <person name="Mitreva M."/>
            <person name="Nelson J."/>
            <person name="Hou S."/>
            <person name="Wollam A."/>
            <person name="Pepin K.H."/>
            <person name="Johnson M."/>
            <person name="Bhonagiri V."/>
            <person name="Nash W.E."/>
            <person name="Warren W."/>
            <person name="Chinwalla A."/>
            <person name="Mardis E.R."/>
            <person name="Wilson R.K."/>
        </authorList>
    </citation>
    <scope>NUCLEOTIDE SEQUENCE [LARGE SCALE GENOMIC DNA]</scope>
    <source>
        <strain evidence="3 4">F0302</strain>
    </source>
</reference>
<dbReference type="RefSeq" id="WP_004373677.1">
    <property type="nucleotide sequence ID" value="NZ_GG703886.1"/>
</dbReference>
<evidence type="ECO:0000313" key="4">
    <source>
        <dbReference type="Proteomes" id="UP000004079"/>
    </source>
</evidence>
<protein>
    <recommendedName>
        <fullName evidence="2">DUF6850 domain-containing protein</fullName>
    </recommendedName>
</protein>